<feature type="site" description="Transition state stabilizer" evidence="10">
    <location>
        <position position="87"/>
    </location>
</feature>
<evidence type="ECO:0000256" key="10">
    <source>
        <dbReference type="PROSITE-ProRule" id="PRU01393"/>
    </source>
</evidence>
<sequence>MSSGWNTIDSDAGVFSELVEKLGVHDVQIDELYSIDTESLRALAPVYAVIFLFKYGNLDKEFAAKNEPIDGVYDPDYQDKGIFFANQTIQNACATQAVLNSLLNKTDDIDVGEELGNIKLFIAGFDSEMCGETISNSETIRTVHNSFSAPRFIDSSELPRPEVDSKDDGLFHFVTFLNLNNTIYELDGLKRYPIIHDRLDSPKDFYEKLPGVLQRRIAKYSGEIRFSLLAITNNKLNQYQLTGDAQGVEQELAKRETWSSENALRRHDFPRLSIELLKNISHDMDDDEWEKLLLLAKKAAMKRYQQLKK</sequence>
<evidence type="ECO:0000256" key="11">
    <source>
        <dbReference type="RuleBase" id="RU361215"/>
    </source>
</evidence>
<dbReference type="AlphaFoldDB" id="A0A1L0DIT4"/>
<evidence type="ECO:0000256" key="3">
    <source>
        <dbReference type="ARBA" id="ARBA00022670"/>
    </source>
</evidence>
<evidence type="ECO:0000313" key="14">
    <source>
        <dbReference type="Proteomes" id="UP000182334"/>
    </source>
</evidence>
<keyword evidence="6 7" id="KW-0788">Thiol protease</keyword>
<organism evidence="13 14">
    <name type="scientific">Sungouiella intermedia</name>
    <dbReference type="NCBI Taxonomy" id="45354"/>
    <lineage>
        <taxon>Eukaryota</taxon>
        <taxon>Fungi</taxon>
        <taxon>Dikarya</taxon>
        <taxon>Ascomycota</taxon>
        <taxon>Saccharomycotina</taxon>
        <taxon>Pichiomycetes</taxon>
        <taxon>Metschnikowiaceae</taxon>
        <taxon>Sungouiella</taxon>
    </lineage>
</organism>
<dbReference type="GO" id="GO:0016579">
    <property type="term" value="P:protein deubiquitination"/>
    <property type="evidence" value="ECO:0007669"/>
    <property type="project" value="InterPro"/>
</dbReference>
<dbReference type="CDD" id="cd09617">
    <property type="entry name" value="Peptidase_C12_UCH37_BAP1"/>
    <property type="match status" value="1"/>
</dbReference>
<dbReference type="Gene3D" id="3.40.532.10">
    <property type="entry name" value="Peptidase C12, ubiquitin carboxyl-terminal hydrolase"/>
    <property type="match status" value="1"/>
</dbReference>
<evidence type="ECO:0000256" key="7">
    <source>
        <dbReference type="PIRNR" id="PIRNR038120"/>
    </source>
</evidence>
<feature type="active site" description="Proton donor" evidence="8 10">
    <location>
        <position position="172"/>
    </location>
</feature>
<comment type="similarity">
    <text evidence="2 7 10 11">Belongs to the peptidase C12 family.</text>
</comment>
<dbReference type="GO" id="GO:0006511">
    <property type="term" value="P:ubiquitin-dependent protein catabolic process"/>
    <property type="evidence" value="ECO:0007669"/>
    <property type="project" value="UniProtKB-UniRule"/>
</dbReference>
<dbReference type="STRING" id="45354.A0A1L0DIT4"/>
<dbReference type="SUPFAM" id="SSF54001">
    <property type="entry name" value="Cysteine proteinases"/>
    <property type="match status" value="1"/>
</dbReference>
<dbReference type="OrthoDB" id="1924260at2759"/>
<evidence type="ECO:0000256" key="5">
    <source>
        <dbReference type="ARBA" id="ARBA00022801"/>
    </source>
</evidence>
<evidence type="ECO:0000313" key="13">
    <source>
        <dbReference type="EMBL" id="SGZ52334.1"/>
    </source>
</evidence>
<reference evidence="13 14" key="1">
    <citation type="submission" date="2016-10" db="EMBL/GenBank/DDBJ databases">
        <authorList>
            <person name="de Groot N.N."/>
        </authorList>
    </citation>
    <scope>NUCLEOTIDE SEQUENCE [LARGE SCALE GENOMIC DNA]</scope>
    <source>
        <strain evidence="13 14">CBS 141442</strain>
    </source>
</reference>
<proteinExistence type="inferred from homology"/>
<dbReference type="PIRSF" id="PIRSF038120">
    <property type="entry name" value="Ubiquitinyl_hydrolase_UCH37"/>
    <property type="match status" value="1"/>
</dbReference>
<dbReference type="PRINTS" id="PR00707">
    <property type="entry name" value="UBCTHYDRLASE"/>
</dbReference>
<dbReference type="InterPro" id="IPR017390">
    <property type="entry name" value="Ubiquitinyl_hydrolase_UCH37"/>
</dbReference>
<dbReference type="EMBL" id="LT635758">
    <property type="protein sequence ID" value="SGZ52334.1"/>
    <property type="molecule type" value="Genomic_DNA"/>
</dbReference>
<evidence type="ECO:0000256" key="9">
    <source>
        <dbReference type="PIRSR" id="PIRSR038120-2"/>
    </source>
</evidence>
<dbReference type="PROSITE" id="PS52048">
    <property type="entry name" value="UCH_DOMAIN"/>
    <property type="match status" value="1"/>
</dbReference>
<feature type="domain" description="UCH catalytic" evidence="12">
    <location>
        <begin position="4"/>
        <end position="233"/>
    </location>
</feature>
<dbReference type="PANTHER" id="PTHR10589">
    <property type="entry name" value="UBIQUITIN CARBOXYL-TERMINAL HYDROLASE"/>
    <property type="match status" value="1"/>
</dbReference>
<evidence type="ECO:0000256" key="1">
    <source>
        <dbReference type="ARBA" id="ARBA00000707"/>
    </source>
</evidence>
<dbReference type="Proteomes" id="UP000182334">
    <property type="component" value="Chromosome III"/>
</dbReference>
<keyword evidence="4 7" id="KW-0833">Ubl conjugation pathway</keyword>
<evidence type="ECO:0000259" key="12">
    <source>
        <dbReference type="PROSITE" id="PS52048"/>
    </source>
</evidence>
<comment type="catalytic activity">
    <reaction evidence="1 7 10 11">
        <text>Thiol-dependent hydrolysis of ester, thioester, amide, peptide and isopeptide bonds formed by the C-terminal Gly of ubiquitin (a 76-residue protein attached to proteins as an intracellular targeting signal).</text>
        <dbReference type="EC" id="3.4.19.12"/>
    </reaction>
</comment>
<dbReference type="GO" id="GO:0005737">
    <property type="term" value="C:cytoplasm"/>
    <property type="evidence" value="ECO:0007669"/>
    <property type="project" value="TreeGrafter"/>
</dbReference>
<dbReference type="GO" id="GO:0004843">
    <property type="term" value="F:cysteine-type deubiquitinase activity"/>
    <property type="evidence" value="ECO:0007669"/>
    <property type="project" value="UniProtKB-UniRule"/>
</dbReference>
<accession>A0A1L0DIT4</accession>
<keyword evidence="3 7" id="KW-0645">Protease</keyword>
<dbReference type="Pfam" id="PF01088">
    <property type="entry name" value="Peptidase_C12"/>
    <property type="match status" value="1"/>
</dbReference>
<keyword evidence="14" id="KW-1185">Reference proteome</keyword>
<feature type="active site" description="Nucleophile" evidence="8 10">
    <location>
        <position position="93"/>
    </location>
</feature>
<dbReference type="EC" id="3.4.19.12" evidence="7 11"/>
<dbReference type="InterPro" id="IPR038765">
    <property type="entry name" value="Papain-like_cys_pep_sf"/>
</dbReference>
<keyword evidence="5 7" id="KW-0378">Hydrolase</keyword>
<evidence type="ECO:0000256" key="6">
    <source>
        <dbReference type="ARBA" id="ARBA00022807"/>
    </source>
</evidence>
<evidence type="ECO:0000256" key="8">
    <source>
        <dbReference type="PIRSR" id="PIRSR038120-1"/>
    </source>
</evidence>
<dbReference type="InterPro" id="IPR001578">
    <property type="entry name" value="Peptidase_C12_UCH"/>
</dbReference>
<dbReference type="InterPro" id="IPR036959">
    <property type="entry name" value="Peptidase_C12_UCH_sf"/>
</dbReference>
<gene>
    <name evidence="13" type="ORF">SAMEA4029010_CIC11G00000001090</name>
</gene>
<feature type="site" description="Important for enzyme activity" evidence="9 10">
    <location>
        <position position="187"/>
    </location>
</feature>
<dbReference type="PANTHER" id="PTHR10589:SF16">
    <property type="entry name" value="UBIQUITIN CARBOXYL-TERMINAL HYDROLASE ISOZYME L5"/>
    <property type="match status" value="1"/>
</dbReference>
<name>A0A1L0DIT4_9ASCO</name>
<evidence type="ECO:0000256" key="2">
    <source>
        <dbReference type="ARBA" id="ARBA00009326"/>
    </source>
</evidence>
<evidence type="ECO:0000256" key="4">
    <source>
        <dbReference type="ARBA" id="ARBA00022786"/>
    </source>
</evidence>
<protein>
    <recommendedName>
        <fullName evidence="7 11">Ubiquitin carboxyl-terminal hydrolase</fullName>
        <ecNumber evidence="7 11">3.4.19.12</ecNumber>
    </recommendedName>
</protein>